<sequence length="160" mass="18272">MYTYVPKLRNLLWTHYLGATEYNLQLAESEAAKPESDKWGNSRSTSDTPTTRLKSMEQYLAVALSSVSAEMDPKEVQRVSERINSIRIKGYSNAIAIALQRATYWGSAGDIANFEQTLKQIDDYVSQGGQVDHAGNSFIQFFFFFLPLCIYIYMYILLMH</sequence>
<feature type="non-terminal residue" evidence="2">
    <location>
        <position position="160"/>
    </location>
</feature>
<accession>X6L8F2</accession>
<evidence type="ECO:0000313" key="3">
    <source>
        <dbReference type="Proteomes" id="UP000023152"/>
    </source>
</evidence>
<comment type="caution">
    <text evidence="2">The sequence shown here is derived from an EMBL/GenBank/DDBJ whole genome shotgun (WGS) entry which is preliminary data.</text>
</comment>
<gene>
    <name evidence="2" type="ORF">RFI_39746</name>
</gene>
<name>X6L8F2_RETFI</name>
<protein>
    <submittedName>
        <fullName evidence="2">Uncharacterized protein</fullName>
    </submittedName>
</protein>
<keyword evidence="3" id="KW-1185">Reference proteome</keyword>
<organism evidence="2 3">
    <name type="scientific">Reticulomyxa filosa</name>
    <dbReference type="NCBI Taxonomy" id="46433"/>
    <lineage>
        <taxon>Eukaryota</taxon>
        <taxon>Sar</taxon>
        <taxon>Rhizaria</taxon>
        <taxon>Retaria</taxon>
        <taxon>Foraminifera</taxon>
        <taxon>Monothalamids</taxon>
        <taxon>Reticulomyxidae</taxon>
        <taxon>Reticulomyxa</taxon>
    </lineage>
</organism>
<dbReference type="EMBL" id="ASPP01048638">
    <property type="protein sequence ID" value="ETN97780.1"/>
    <property type="molecule type" value="Genomic_DNA"/>
</dbReference>
<keyword evidence="1" id="KW-0812">Transmembrane</keyword>
<dbReference type="Proteomes" id="UP000023152">
    <property type="component" value="Unassembled WGS sequence"/>
</dbReference>
<feature type="transmembrane region" description="Helical" evidence="1">
    <location>
        <begin position="138"/>
        <end position="158"/>
    </location>
</feature>
<keyword evidence="1" id="KW-1133">Transmembrane helix</keyword>
<keyword evidence="1" id="KW-0472">Membrane</keyword>
<proteinExistence type="predicted"/>
<reference evidence="2 3" key="1">
    <citation type="journal article" date="2013" name="Curr. Biol.">
        <title>The Genome of the Foraminiferan Reticulomyxa filosa.</title>
        <authorList>
            <person name="Glockner G."/>
            <person name="Hulsmann N."/>
            <person name="Schleicher M."/>
            <person name="Noegel A.A."/>
            <person name="Eichinger L."/>
            <person name="Gallinger C."/>
            <person name="Pawlowski J."/>
            <person name="Sierra R."/>
            <person name="Euteneuer U."/>
            <person name="Pillet L."/>
            <person name="Moustafa A."/>
            <person name="Platzer M."/>
            <person name="Groth M."/>
            <person name="Szafranski K."/>
            <person name="Schliwa M."/>
        </authorList>
    </citation>
    <scope>NUCLEOTIDE SEQUENCE [LARGE SCALE GENOMIC DNA]</scope>
</reference>
<evidence type="ECO:0000256" key="1">
    <source>
        <dbReference type="SAM" id="Phobius"/>
    </source>
</evidence>
<dbReference type="AlphaFoldDB" id="X6L8F2"/>
<evidence type="ECO:0000313" key="2">
    <source>
        <dbReference type="EMBL" id="ETN97780.1"/>
    </source>
</evidence>